<organism evidence="9">
    <name type="scientific">freshwater metagenome</name>
    <dbReference type="NCBI Taxonomy" id="449393"/>
    <lineage>
        <taxon>unclassified sequences</taxon>
        <taxon>metagenomes</taxon>
        <taxon>ecological metagenomes</taxon>
    </lineage>
</organism>
<feature type="transmembrane region" description="Helical" evidence="5">
    <location>
        <begin position="180"/>
        <end position="197"/>
    </location>
</feature>
<keyword evidence="3 5" id="KW-1133">Transmembrane helix</keyword>
<evidence type="ECO:0000313" key="9">
    <source>
        <dbReference type="EMBL" id="CAB4849534.1"/>
    </source>
</evidence>
<evidence type="ECO:0000313" key="11">
    <source>
        <dbReference type="EMBL" id="CAB4987322.1"/>
    </source>
</evidence>
<evidence type="ECO:0000256" key="2">
    <source>
        <dbReference type="ARBA" id="ARBA00022692"/>
    </source>
</evidence>
<gene>
    <name evidence="8" type="ORF">UFOPK2656_01547</name>
    <name evidence="9" type="ORF">UFOPK3267_00941</name>
    <name evidence="10" type="ORF">UFOPK3651_01131</name>
    <name evidence="11" type="ORF">UFOPK3931_01239</name>
    <name evidence="7" type="ORF">UFOPK4189_01168</name>
</gene>
<evidence type="ECO:0000256" key="1">
    <source>
        <dbReference type="ARBA" id="ARBA00004141"/>
    </source>
</evidence>
<evidence type="ECO:0000256" key="4">
    <source>
        <dbReference type="ARBA" id="ARBA00023136"/>
    </source>
</evidence>
<comment type="subcellular location">
    <subcellularLocation>
        <location evidence="1">Membrane</location>
        <topology evidence="1">Multi-pass membrane protein</topology>
    </subcellularLocation>
</comment>
<evidence type="ECO:0000313" key="8">
    <source>
        <dbReference type="EMBL" id="CAB4723357.1"/>
    </source>
</evidence>
<dbReference type="EMBL" id="CAFBIY010000039">
    <property type="protein sequence ID" value="CAB4849534.1"/>
    <property type="molecule type" value="Genomic_DNA"/>
</dbReference>
<dbReference type="Pfam" id="PF07690">
    <property type="entry name" value="MFS_1"/>
    <property type="match status" value="2"/>
</dbReference>
<keyword evidence="2 5" id="KW-0812">Transmembrane</keyword>
<keyword evidence="4 5" id="KW-0472">Membrane</keyword>
<feature type="transmembrane region" description="Helical" evidence="5">
    <location>
        <begin position="206"/>
        <end position="227"/>
    </location>
</feature>
<dbReference type="InterPro" id="IPR011701">
    <property type="entry name" value="MFS"/>
</dbReference>
<feature type="transmembrane region" description="Helical" evidence="5">
    <location>
        <begin position="153"/>
        <end position="174"/>
    </location>
</feature>
<dbReference type="Gene3D" id="1.20.1250.20">
    <property type="entry name" value="MFS general substrate transporter like domains"/>
    <property type="match status" value="2"/>
</dbReference>
<dbReference type="EMBL" id="CAESGF010000005">
    <property type="protein sequence ID" value="CAB4363388.1"/>
    <property type="molecule type" value="Genomic_DNA"/>
</dbReference>
<dbReference type="CDD" id="cd17316">
    <property type="entry name" value="MFS_SV2_like"/>
    <property type="match status" value="1"/>
</dbReference>
<dbReference type="InterPro" id="IPR020846">
    <property type="entry name" value="MFS_dom"/>
</dbReference>
<feature type="transmembrane region" description="Helical" evidence="5">
    <location>
        <begin position="310"/>
        <end position="333"/>
    </location>
</feature>
<dbReference type="PROSITE" id="PS00216">
    <property type="entry name" value="SUGAR_TRANSPORT_1"/>
    <property type="match status" value="1"/>
</dbReference>
<feature type="transmembrane region" description="Helical" evidence="5">
    <location>
        <begin position="85"/>
        <end position="103"/>
    </location>
</feature>
<dbReference type="PANTHER" id="PTHR23508:SF10">
    <property type="entry name" value="CARBOXYLIC ACID TRANSPORTER PROTEIN HOMOLOG"/>
    <property type="match status" value="1"/>
</dbReference>
<evidence type="ECO:0000256" key="5">
    <source>
        <dbReference type="SAM" id="Phobius"/>
    </source>
</evidence>
<dbReference type="EMBL" id="CAEZYF010000008">
    <property type="protein sequence ID" value="CAB4723357.1"/>
    <property type="molecule type" value="Genomic_DNA"/>
</dbReference>
<feature type="transmembrane region" description="Helical" evidence="5">
    <location>
        <begin position="38"/>
        <end position="55"/>
    </location>
</feature>
<feature type="transmembrane region" description="Helical" evidence="5">
    <location>
        <begin position="279"/>
        <end position="298"/>
    </location>
</feature>
<dbReference type="InterPro" id="IPR036259">
    <property type="entry name" value="MFS_trans_sf"/>
</dbReference>
<dbReference type="GO" id="GO:0046943">
    <property type="term" value="F:carboxylic acid transmembrane transporter activity"/>
    <property type="evidence" value="ECO:0007669"/>
    <property type="project" value="TreeGrafter"/>
</dbReference>
<evidence type="ECO:0000313" key="7">
    <source>
        <dbReference type="EMBL" id="CAB4363388.1"/>
    </source>
</evidence>
<dbReference type="InterPro" id="IPR005829">
    <property type="entry name" value="Sugar_transporter_CS"/>
</dbReference>
<evidence type="ECO:0000313" key="10">
    <source>
        <dbReference type="EMBL" id="CAB4925406.1"/>
    </source>
</evidence>
<dbReference type="SUPFAM" id="SSF103473">
    <property type="entry name" value="MFS general substrate transporter"/>
    <property type="match status" value="1"/>
</dbReference>
<evidence type="ECO:0000256" key="3">
    <source>
        <dbReference type="ARBA" id="ARBA00022989"/>
    </source>
</evidence>
<reference evidence="9" key="1">
    <citation type="submission" date="2020-05" db="EMBL/GenBank/DDBJ databases">
        <authorList>
            <person name="Chiriac C."/>
            <person name="Salcher M."/>
            <person name="Ghai R."/>
            <person name="Kavagutti S V."/>
        </authorList>
    </citation>
    <scope>NUCLEOTIDE SEQUENCE</scope>
</reference>
<dbReference type="PROSITE" id="PS50850">
    <property type="entry name" value="MFS"/>
    <property type="match status" value="1"/>
</dbReference>
<evidence type="ECO:0000259" key="6">
    <source>
        <dbReference type="PROSITE" id="PS50850"/>
    </source>
</evidence>
<accession>A0A6J7BXC1</accession>
<feature type="transmembrane region" description="Helical" evidence="5">
    <location>
        <begin position="345"/>
        <end position="363"/>
    </location>
</feature>
<dbReference type="EMBL" id="CAFBMT010000005">
    <property type="protein sequence ID" value="CAB4925406.1"/>
    <property type="molecule type" value="Genomic_DNA"/>
</dbReference>
<proteinExistence type="predicted"/>
<feature type="transmembrane region" description="Helical" evidence="5">
    <location>
        <begin position="401"/>
        <end position="424"/>
    </location>
</feature>
<feature type="transmembrane region" description="Helical" evidence="5">
    <location>
        <begin position="430"/>
        <end position="450"/>
    </location>
</feature>
<feature type="domain" description="Major facilitator superfamily (MFS) profile" evidence="6">
    <location>
        <begin position="85"/>
        <end position="457"/>
    </location>
</feature>
<name>A0A6J7BXC1_9ZZZZ</name>
<feature type="transmembrane region" description="Helical" evidence="5">
    <location>
        <begin position="239"/>
        <end position="258"/>
    </location>
</feature>
<sequence>MLDEVEGPDGTFQQHLGPFHHYLRTVATDPDGTVHETVQYGLYLPWFGIIFRWPMRRALRHPRTPGSPSPWWAPPDKLTARQTSALALLAAAAMSAAFANTLFTQTSTFAADGFHASDRMLGASGAIVRVGVVIALPFAYLADRMGRRRTIVLLAWLTPLFCALGALSPSFWVLTGSQTIARPLGLALSMLATVAAAEDMPRNSRAYALSLLAMASGMGAGVAVAALKLADFGDNGWRLVYLISLIWLPIAVSLGRHLDETRRFETVHRMSPPLNRRRLGMVALVALTSNLFIAPASYFQNNYLDKVRGYSAGGIALFTLAVGTPASLGLIIGGRMSDVIGRRKIIAICTPLSAACLVAAFFAAGSAMWFIALGGGFTAAMAYPAFAVYRSEMFPTGNRGMANGLINTTALLAGSLGILLVGVLRDHGSSYGSVMAFLGLGQLAAAWVAFRHYPETAHLELEQLNPEDPTIVSAD</sequence>
<dbReference type="AlphaFoldDB" id="A0A6J7BXC1"/>
<feature type="transmembrane region" description="Helical" evidence="5">
    <location>
        <begin position="369"/>
        <end position="389"/>
    </location>
</feature>
<protein>
    <submittedName>
        <fullName evidence="9">Unannotated protein</fullName>
    </submittedName>
</protein>
<dbReference type="PANTHER" id="PTHR23508">
    <property type="entry name" value="CARBOXYLIC ACID TRANSPORTER PROTEIN HOMOLOG"/>
    <property type="match status" value="1"/>
</dbReference>
<dbReference type="EMBL" id="CAFBOL010000026">
    <property type="protein sequence ID" value="CAB4987322.1"/>
    <property type="molecule type" value="Genomic_DNA"/>
</dbReference>
<feature type="transmembrane region" description="Helical" evidence="5">
    <location>
        <begin position="123"/>
        <end position="141"/>
    </location>
</feature>
<dbReference type="GO" id="GO:0005886">
    <property type="term" value="C:plasma membrane"/>
    <property type="evidence" value="ECO:0007669"/>
    <property type="project" value="TreeGrafter"/>
</dbReference>